<organism evidence="2 3">
    <name type="scientific">Acer yangbiense</name>
    <dbReference type="NCBI Taxonomy" id="1000413"/>
    <lineage>
        <taxon>Eukaryota</taxon>
        <taxon>Viridiplantae</taxon>
        <taxon>Streptophyta</taxon>
        <taxon>Embryophyta</taxon>
        <taxon>Tracheophyta</taxon>
        <taxon>Spermatophyta</taxon>
        <taxon>Magnoliopsida</taxon>
        <taxon>eudicotyledons</taxon>
        <taxon>Gunneridae</taxon>
        <taxon>Pentapetalae</taxon>
        <taxon>rosids</taxon>
        <taxon>malvids</taxon>
        <taxon>Sapindales</taxon>
        <taxon>Sapindaceae</taxon>
        <taxon>Hippocastanoideae</taxon>
        <taxon>Acereae</taxon>
        <taxon>Acer</taxon>
    </lineage>
</organism>
<feature type="region of interest" description="Disordered" evidence="1">
    <location>
        <begin position="174"/>
        <end position="208"/>
    </location>
</feature>
<name>A0A5C7HLM9_9ROSI</name>
<feature type="compositionally biased region" description="Polar residues" evidence="1">
    <location>
        <begin position="298"/>
        <end position="313"/>
    </location>
</feature>
<evidence type="ECO:0000313" key="3">
    <source>
        <dbReference type="Proteomes" id="UP000323000"/>
    </source>
</evidence>
<dbReference type="Proteomes" id="UP000323000">
    <property type="component" value="Chromosome 7"/>
</dbReference>
<feature type="compositionally biased region" description="Polar residues" evidence="1">
    <location>
        <begin position="131"/>
        <end position="150"/>
    </location>
</feature>
<feature type="compositionally biased region" description="Acidic residues" evidence="1">
    <location>
        <begin position="177"/>
        <end position="198"/>
    </location>
</feature>
<evidence type="ECO:0000313" key="2">
    <source>
        <dbReference type="EMBL" id="TXG57893.1"/>
    </source>
</evidence>
<dbReference type="Gene3D" id="4.10.60.10">
    <property type="entry name" value="Zinc finger, CCHC-type"/>
    <property type="match status" value="1"/>
</dbReference>
<proteinExistence type="predicted"/>
<evidence type="ECO:0008006" key="4">
    <source>
        <dbReference type="Google" id="ProtNLM"/>
    </source>
</evidence>
<reference evidence="3" key="1">
    <citation type="journal article" date="2019" name="Gigascience">
        <title>De novo genome assembly of the endangered Acer yangbiense, a plant species with extremely small populations endemic to Yunnan Province, China.</title>
        <authorList>
            <person name="Yang J."/>
            <person name="Wariss H.M."/>
            <person name="Tao L."/>
            <person name="Zhang R."/>
            <person name="Yun Q."/>
            <person name="Hollingsworth P."/>
            <person name="Dao Z."/>
            <person name="Luo G."/>
            <person name="Guo H."/>
            <person name="Ma Y."/>
            <person name="Sun W."/>
        </authorList>
    </citation>
    <scope>NUCLEOTIDE SEQUENCE [LARGE SCALE GENOMIC DNA]</scope>
    <source>
        <strain evidence="3">cv. Malutang</strain>
    </source>
</reference>
<sequence>MDVRLLINYRGKWDGLQYIGGETYVELVSKELTYLELEDLVFEDINVEKTLYDLRISSMVSAENGRRKYHIRRDRDVRFLLHTGGTHCSEIYVDLVDKVRRDVREDHPLPQGTSRIPTRVLFEPSHPSPYVASTGNNQASESVPTTQNVAPTVEVPIWNGDYGIPDSFIGEQQETTDVNDSDSTDDDSSSEDDSDEEGQGSGQNQGQIGAHVQYNPYNVVPPHWVIPGADQYSINSPSSEASTSNVGAFYKESRRQSGRPKEIRASSAGEVTQTQHCTKCGESGHNRLGCSNPRRIPTTGQSSTSVSQDQPVIQDQPVRKQRACSVCHVLGHNRKTCPLVDRTQSTACPSSDANTSQ</sequence>
<protein>
    <recommendedName>
        <fullName evidence="4">CCHC-type domain-containing protein</fullName>
    </recommendedName>
</protein>
<dbReference type="OrthoDB" id="1254724at2759"/>
<accession>A0A5C7HLM9</accession>
<dbReference type="EMBL" id="VAHF01000007">
    <property type="protein sequence ID" value="TXG57893.1"/>
    <property type="molecule type" value="Genomic_DNA"/>
</dbReference>
<gene>
    <name evidence="2" type="ORF">EZV62_015722</name>
</gene>
<evidence type="ECO:0000256" key="1">
    <source>
        <dbReference type="SAM" id="MobiDB-lite"/>
    </source>
</evidence>
<feature type="region of interest" description="Disordered" evidence="1">
    <location>
        <begin position="106"/>
        <end position="150"/>
    </location>
</feature>
<feature type="compositionally biased region" description="Basic and acidic residues" evidence="1">
    <location>
        <begin position="251"/>
        <end position="264"/>
    </location>
</feature>
<dbReference type="AlphaFoldDB" id="A0A5C7HLM9"/>
<keyword evidence="3" id="KW-1185">Reference proteome</keyword>
<feature type="region of interest" description="Disordered" evidence="1">
    <location>
        <begin position="251"/>
        <end position="314"/>
    </location>
</feature>
<comment type="caution">
    <text evidence="2">The sequence shown here is derived from an EMBL/GenBank/DDBJ whole genome shotgun (WGS) entry which is preliminary data.</text>
</comment>